<dbReference type="CDD" id="cd08821">
    <property type="entry name" value="FMT_core_like_1"/>
    <property type="match status" value="1"/>
</dbReference>
<dbReference type="EMBL" id="NRSH01000001">
    <property type="protein sequence ID" value="MBK1725449.1"/>
    <property type="molecule type" value="Genomic_DNA"/>
</dbReference>
<dbReference type="Gene3D" id="3.10.25.20">
    <property type="match status" value="1"/>
</dbReference>
<dbReference type="InterPro" id="IPR000182">
    <property type="entry name" value="GNAT_dom"/>
</dbReference>
<dbReference type="SUPFAM" id="SSF50486">
    <property type="entry name" value="FMT C-terminal domain-like"/>
    <property type="match status" value="1"/>
</dbReference>
<dbReference type="InterPro" id="IPR016181">
    <property type="entry name" value="Acyl_CoA_acyltransferase"/>
</dbReference>
<proteinExistence type="predicted"/>
<keyword evidence="3" id="KW-1185">Reference proteome</keyword>
<evidence type="ECO:0000313" key="3">
    <source>
        <dbReference type="Proteomes" id="UP000738126"/>
    </source>
</evidence>
<comment type="caution">
    <text evidence="2">The sequence shown here is derived from an EMBL/GenBank/DDBJ whole genome shotgun (WGS) entry which is preliminary data.</text>
</comment>
<dbReference type="InterPro" id="IPR036477">
    <property type="entry name" value="Formyl_transf_N_sf"/>
</dbReference>
<dbReference type="Pfam" id="PF21553">
    <property type="entry name" value="Formyl_trans_C_2"/>
    <property type="match status" value="1"/>
</dbReference>
<dbReference type="InterPro" id="IPR049355">
    <property type="entry name" value="Formyl_trans-like_C"/>
</dbReference>
<name>A0ABS1E2I4_9GAMM</name>
<evidence type="ECO:0000259" key="1">
    <source>
        <dbReference type="PROSITE" id="PS51186"/>
    </source>
</evidence>
<dbReference type="SUPFAM" id="SSF55729">
    <property type="entry name" value="Acyl-CoA N-acyltransferases (Nat)"/>
    <property type="match status" value="1"/>
</dbReference>
<dbReference type="Gene3D" id="3.40.630.30">
    <property type="match status" value="1"/>
</dbReference>
<dbReference type="InterPro" id="IPR011034">
    <property type="entry name" value="Formyl_transferase-like_C_sf"/>
</dbReference>
<dbReference type="RefSeq" id="WP_200255658.1">
    <property type="nucleotide sequence ID" value="NZ_NRSH01000001.1"/>
</dbReference>
<dbReference type="SUPFAM" id="SSF53328">
    <property type="entry name" value="Formyltransferase"/>
    <property type="match status" value="1"/>
</dbReference>
<feature type="domain" description="N-acetyltransferase" evidence="1">
    <location>
        <begin position="221"/>
        <end position="351"/>
    </location>
</feature>
<dbReference type="PROSITE" id="PS51186">
    <property type="entry name" value="GNAT"/>
    <property type="match status" value="1"/>
</dbReference>
<evidence type="ECO:0000313" key="2">
    <source>
        <dbReference type="EMBL" id="MBK1725449.1"/>
    </source>
</evidence>
<dbReference type="Proteomes" id="UP000738126">
    <property type="component" value="Unassembled WGS sequence"/>
</dbReference>
<accession>A0ABS1E2I4</accession>
<dbReference type="Pfam" id="PF13508">
    <property type="entry name" value="Acetyltransf_7"/>
    <property type="match status" value="1"/>
</dbReference>
<organism evidence="2 3">
    <name type="scientific">Halorhodospira neutriphila</name>
    <dbReference type="NCBI Taxonomy" id="168379"/>
    <lineage>
        <taxon>Bacteria</taxon>
        <taxon>Pseudomonadati</taxon>
        <taxon>Pseudomonadota</taxon>
        <taxon>Gammaproteobacteria</taxon>
        <taxon>Chromatiales</taxon>
        <taxon>Ectothiorhodospiraceae</taxon>
        <taxon>Halorhodospira</taxon>
    </lineage>
</organism>
<sequence>MDYVIATSRPWNEVMAQRLAERTGHTFHLITRKEELTPERLEQIGPRYVFFPHWSYLVPETIHQAYECVIFHMTDLPYGRGGSPLQNLIQRGHHETKLTALRCVQEMDAGPVYLKRPLCLEGSASEIFLRAASEIEAMIEAIIQDEPEPHPQEGEPVVFRRRKPEESDLAEASVQDLNDFFDFIRMLDAEGYPRAFLDVHGHRMELSRVQMESDRLVGTFTIYRQHHIPHNGGGLKALLDRCYPKPPRDVFDRMCALYRPGDPLYTVEQDDAIVGTVYCARHSKGGHLESLAVDPDCRGIGLGERLVETLLADNPGVISLTTRIPNFFERLGFRTVAELADGAQYMIHDPSAR</sequence>
<protein>
    <recommendedName>
        <fullName evidence="1">N-acetyltransferase domain-containing protein</fullName>
    </recommendedName>
</protein>
<dbReference type="Gene3D" id="3.40.50.170">
    <property type="entry name" value="Formyl transferase, N-terminal domain"/>
    <property type="match status" value="1"/>
</dbReference>
<dbReference type="CDD" id="cd04301">
    <property type="entry name" value="NAT_SF"/>
    <property type="match status" value="1"/>
</dbReference>
<reference evidence="2 3" key="1">
    <citation type="journal article" date="2020" name="Microorganisms">
        <title>Osmotic Adaptation and Compatible Solute Biosynthesis of Phototrophic Bacteria as Revealed from Genome Analyses.</title>
        <authorList>
            <person name="Imhoff J.F."/>
            <person name="Rahn T."/>
            <person name="Kunzel S."/>
            <person name="Keller A."/>
            <person name="Neulinger S.C."/>
        </authorList>
    </citation>
    <scope>NUCLEOTIDE SEQUENCE [LARGE SCALE GENOMIC DNA]</scope>
    <source>
        <strain evidence="2 3">DSM 15116</strain>
    </source>
</reference>
<gene>
    <name evidence="2" type="ORF">CKO13_00080</name>
</gene>